<dbReference type="PANTHER" id="PTHR11820:SF90">
    <property type="entry name" value="FLUTATHIONE S-TRANSFERASE"/>
    <property type="match status" value="1"/>
</dbReference>
<keyword evidence="1" id="KW-0479">Metal-binding</keyword>
<gene>
    <name evidence="3" type="ORF">QWJ38_03565</name>
</gene>
<protein>
    <submittedName>
        <fullName evidence="3">Fumarylacetoacetate hydrolase family protein</fullName>
    </submittedName>
</protein>
<evidence type="ECO:0000313" key="3">
    <source>
        <dbReference type="EMBL" id="MDN3919354.1"/>
    </source>
</evidence>
<dbReference type="EMBL" id="JAUHHC010000001">
    <property type="protein sequence ID" value="MDN3919354.1"/>
    <property type="molecule type" value="Genomic_DNA"/>
</dbReference>
<reference evidence="3 4" key="1">
    <citation type="submission" date="2023-06" db="EMBL/GenBank/DDBJ databases">
        <title>Pelomonas sp. PFR6 16S ribosomal RNA gene Genome sequencing and assembly.</title>
        <authorList>
            <person name="Woo H."/>
        </authorList>
    </citation>
    <scope>NUCLEOTIDE SEQUENCE [LARGE SCALE GENOMIC DNA]</scope>
    <source>
        <strain evidence="3 4">PFR6</strain>
    </source>
</reference>
<feature type="domain" description="Fumarylacetoacetase-like C-terminal" evidence="2">
    <location>
        <begin position="29"/>
        <end position="228"/>
    </location>
</feature>
<dbReference type="SUPFAM" id="SSF56529">
    <property type="entry name" value="FAH"/>
    <property type="match status" value="1"/>
</dbReference>
<keyword evidence="4" id="KW-1185">Reference proteome</keyword>
<evidence type="ECO:0000256" key="1">
    <source>
        <dbReference type="ARBA" id="ARBA00022723"/>
    </source>
</evidence>
<dbReference type="Gene3D" id="3.90.850.10">
    <property type="entry name" value="Fumarylacetoacetase-like, C-terminal domain"/>
    <property type="match status" value="1"/>
</dbReference>
<organism evidence="3 4">
    <name type="scientific">Roseateles violae</name>
    <dbReference type="NCBI Taxonomy" id="3058042"/>
    <lineage>
        <taxon>Bacteria</taxon>
        <taxon>Pseudomonadati</taxon>
        <taxon>Pseudomonadota</taxon>
        <taxon>Betaproteobacteria</taxon>
        <taxon>Burkholderiales</taxon>
        <taxon>Sphaerotilaceae</taxon>
        <taxon>Roseateles</taxon>
    </lineage>
</organism>
<evidence type="ECO:0000313" key="4">
    <source>
        <dbReference type="Proteomes" id="UP001228044"/>
    </source>
</evidence>
<dbReference type="InterPro" id="IPR011234">
    <property type="entry name" value="Fumarylacetoacetase-like_C"/>
</dbReference>
<comment type="caution">
    <text evidence="3">The sequence shown here is derived from an EMBL/GenBank/DDBJ whole genome shotgun (WGS) entry which is preliminary data.</text>
</comment>
<dbReference type="RefSeq" id="WP_290357658.1">
    <property type="nucleotide sequence ID" value="NZ_JAUHHC010000001.1"/>
</dbReference>
<dbReference type="InterPro" id="IPR036663">
    <property type="entry name" value="Fumarylacetoacetase_C_sf"/>
</dbReference>
<keyword evidence="3" id="KW-0378">Hydrolase</keyword>
<accession>A0ABT8DQZ3</accession>
<proteinExistence type="predicted"/>
<dbReference type="Pfam" id="PF01557">
    <property type="entry name" value="FAA_hydrolase"/>
    <property type="match status" value="1"/>
</dbReference>
<dbReference type="PANTHER" id="PTHR11820">
    <property type="entry name" value="ACYLPYRUVASE"/>
    <property type="match status" value="1"/>
</dbReference>
<sequence>MSSSYIFPPAEIPSVAVRGSSARYAVARIFCVGRNYAAHAREMGGNPDRELPFYFTKPPSALVPSGSTVPYPPGTKNYHYEMELVIAIGAPVFKATPEAARAAIWGYAAGLDMTRRDLQAEAKAAGRPWDTAKGFEQSAVITELARVADIGLLEAGAITLAVNGVEKQRGDLSDMIWSQAEIVANLSQYYHLQPGDLIYTGTPEGVGAVQPGDLLSGRIEGLGDLSLTIGAPE</sequence>
<name>A0ABT8DQZ3_9BURK</name>
<dbReference type="Proteomes" id="UP001228044">
    <property type="component" value="Unassembled WGS sequence"/>
</dbReference>
<evidence type="ECO:0000259" key="2">
    <source>
        <dbReference type="Pfam" id="PF01557"/>
    </source>
</evidence>
<dbReference type="GO" id="GO:0016787">
    <property type="term" value="F:hydrolase activity"/>
    <property type="evidence" value="ECO:0007669"/>
    <property type="project" value="UniProtKB-KW"/>
</dbReference>